<reference evidence="2 3" key="1">
    <citation type="submission" date="2021-05" db="EMBL/GenBank/DDBJ databases">
        <title>Genome Assembly of Synthetic Allotetraploid Brassica napus Reveals Homoeologous Exchanges between Subgenomes.</title>
        <authorList>
            <person name="Davis J.T."/>
        </authorList>
    </citation>
    <scope>NUCLEOTIDE SEQUENCE [LARGE SCALE GENOMIC DNA]</scope>
    <source>
        <strain evidence="3">cv. Da-Ae</strain>
        <tissue evidence="2">Seedling</tissue>
    </source>
</reference>
<protein>
    <submittedName>
        <fullName evidence="2">Uncharacterized protein</fullName>
    </submittedName>
</protein>
<keyword evidence="3" id="KW-1185">Reference proteome</keyword>
<keyword evidence="1" id="KW-1133">Transmembrane helix</keyword>
<gene>
    <name evidence="2" type="ORF">HID58_018146</name>
</gene>
<feature type="transmembrane region" description="Helical" evidence="1">
    <location>
        <begin position="130"/>
        <end position="148"/>
    </location>
</feature>
<evidence type="ECO:0000256" key="1">
    <source>
        <dbReference type="SAM" id="Phobius"/>
    </source>
</evidence>
<comment type="caution">
    <text evidence="2">The sequence shown here is derived from an EMBL/GenBank/DDBJ whole genome shotgun (WGS) entry which is preliminary data.</text>
</comment>
<feature type="transmembrane region" description="Helical" evidence="1">
    <location>
        <begin position="35"/>
        <end position="52"/>
    </location>
</feature>
<dbReference type="Proteomes" id="UP000824890">
    <property type="component" value="Unassembled WGS sequence"/>
</dbReference>
<feature type="transmembrane region" description="Helical" evidence="1">
    <location>
        <begin position="100"/>
        <end position="124"/>
    </location>
</feature>
<organism evidence="2 3">
    <name type="scientific">Brassica napus</name>
    <name type="common">Rape</name>
    <dbReference type="NCBI Taxonomy" id="3708"/>
    <lineage>
        <taxon>Eukaryota</taxon>
        <taxon>Viridiplantae</taxon>
        <taxon>Streptophyta</taxon>
        <taxon>Embryophyta</taxon>
        <taxon>Tracheophyta</taxon>
        <taxon>Spermatophyta</taxon>
        <taxon>Magnoliopsida</taxon>
        <taxon>eudicotyledons</taxon>
        <taxon>Gunneridae</taxon>
        <taxon>Pentapetalae</taxon>
        <taxon>rosids</taxon>
        <taxon>malvids</taxon>
        <taxon>Brassicales</taxon>
        <taxon>Brassicaceae</taxon>
        <taxon>Brassiceae</taxon>
        <taxon>Brassica</taxon>
    </lineage>
</organism>
<proteinExistence type="predicted"/>
<dbReference type="EMBL" id="JAGKQM010000005">
    <property type="protein sequence ID" value="KAH0925890.1"/>
    <property type="molecule type" value="Genomic_DNA"/>
</dbReference>
<feature type="transmembrane region" description="Helical" evidence="1">
    <location>
        <begin position="58"/>
        <end position="79"/>
    </location>
</feature>
<sequence>MWLYSSRCFLHSPPSFDLERSPSIASHHHWEKTHLRTLSILVLFFLRFWLSSRMTPRFIDFILSLFISLFTHLVAAFIADHVSGGSLFRHICYSKFGYYFSLYMLCALGRLFMVSSLSFGFSVVSFNSSSLSIFYLLAGGCASAKTFYVK</sequence>
<keyword evidence="1" id="KW-0812">Transmembrane</keyword>
<evidence type="ECO:0000313" key="3">
    <source>
        <dbReference type="Proteomes" id="UP000824890"/>
    </source>
</evidence>
<evidence type="ECO:0000313" key="2">
    <source>
        <dbReference type="EMBL" id="KAH0925890.1"/>
    </source>
</evidence>
<name>A0ABQ8D930_BRANA</name>
<accession>A0ABQ8D930</accession>
<keyword evidence="1" id="KW-0472">Membrane</keyword>